<feature type="region of interest" description="Disordered" evidence="2">
    <location>
        <begin position="352"/>
        <end position="373"/>
    </location>
</feature>
<evidence type="ECO:0000256" key="2">
    <source>
        <dbReference type="SAM" id="MobiDB-lite"/>
    </source>
</evidence>
<feature type="region of interest" description="Disordered" evidence="2">
    <location>
        <begin position="387"/>
        <end position="412"/>
    </location>
</feature>
<dbReference type="InterPro" id="IPR000198">
    <property type="entry name" value="RhoGAP_dom"/>
</dbReference>
<dbReference type="EnsemblMetazoa" id="GMOY001415-RA">
    <property type="protein sequence ID" value="GMOY001415-PA"/>
    <property type="gene ID" value="GMOY001415"/>
</dbReference>
<dbReference type="PROSITE" id="PS50238">
    <property type="entry name" value="RHOGAP"/>
    <property type="match status" value="1"/>
</dbReference>
<dbReference type="EMBL" id="CCAG010017493">
    <property type="status" value="NOT_ANNOTATED_CDS"/>
    <property type="molecule type" value="Genomic_DNA"/>
</dbReference>
<feature type="domain" description="Rho-GAP" evidence="3">
    <location>
        <begin position="963"/>
        <end position="1170"/>
    </location>
</feature>
<dbReference type="PANTHER" id="PTHR12635:SF7">
    <property type="entry name" value="RHO GTPASE ACTIVATING PROTEIN 6-RELATED"/>
    <property type="match status" value="1"/>
</dbReference>
<feature type="compositionally biased region" description="Basic and acidic residues" evidence="2">
    <location>
        <begin position="939"/>
        <end position="955"/>
    </location>
</feature>
<keyword evidence="5" id="KW-1185">Reference proteome</keyword>
<dbReference type="STRING" id="37546.A0A1B0FCX0"/>
<feature type="compositionally biased region" description="Polar residues" evidence="2">
    <location>
        <begin position="917"/>
        <end position="938"/>
    </location>
</feature>
<sequence length="1509" mass="167695">METDSAAVKKDASQQATLRRPVQIVKKRSGPLDEAIQQVDVSNVATNARKASTHRMVDATDMVKSTTKEPLKIIRFSPRNTSAYTHRSNKRTSIKEKKRERWLFTRKTWKYMTDAGRKLIPDGAENRKEDIPKIEAHFQQVCSAEPRFILWRRKSSYPGALRSSKRRLKQLLQHTGQKYPSLREQEEANNMDVIIDLLHSHLGLDDSIKTTTLLGTKTVRPDQTCSPSAQRPASNKSSYISGNNLFSRTSALLKAPEELQHSNHIDQLLQRLRLLAQSSAWQRTICIRPEAITSDFLNDKLAMKKIYSALKKQQLHRILNVPAIPSKNQANLKHSSSLSSLLHFGNFQRSYSNRKGKEGAPKASTDSSTGAEPATLTAARQYTSLNDNTSSSLSFPASPENSTQITKNSRALKKKSTPTISCSTQTTFIALSEIKRLGAEYKDKKREQALVKGSVEDKCNQPRLRKSSLDNEDISQSVSDTIKRYLRMARKKSVQESPANQFKCINYDRNLRNIQAKGEINPPGMDEDNNKAIQTLDAWAVIMLDGIHGHECSETLEAAHREWQELLNERLQRKLQYEQNVLLTANSAYGSSLSSRSSSSVPTSPTSPPLSPTITSQTSSSSCSTSDVYSAISSSGTNVPLALTIADKTHSGNILHTSSQFLSNLWHSTTAFSSHTPSGIAATAATAETGGACINKNIASASMGSLSSTNMQKSKSSSNVGQFVSRRIQKNRSKSQTRPVSSILSSYVTSVPAFKWTPAGEFTWISENGDKLYLMDSPLYTLSDTEAKLLQRVVMEKIGEFNINISESGYTDNKSHKRRILAKKKAMTTSLFDIGKKDYSSNTTIFGNSLESCVANDKIRDGLNLNVCTEKGSRNSIASLFRGGGVTDPLKFHDNVGSCESLPSNTPVESGGKTRSKTSSVSNYFGNLGKSASMQKSRSQTDMRRKSQELEKNTAEYSENHVKDYDEQCGLAKPELKIPKFMISCLNYLEKNGLHAVGLFRVSPSKKRVKQMRDEFEKTGKKSFDDNTSPHDVATLLKEFLRDLPEPLLTNKLYTPLLETQKIRNRRLQMEAISHLVKLLPPAHRDTLYVLLRFLAKVAACSDDIPPSDNSQQGNGNKMDSNNLATVFAPNILRTTNPALANNTSSGEQEYMSDAINVVRIMIDHYEEIFKVPAELMDAVYSQMLDECPDQLYRICEFRSHVSQGEQQQQQLHFSLSNTPDRTQELADAVKNRLCKQTVIPSTDSSKIREYLETYTNDFYGSESFQQAQVTGFDRRKSSPNVLHQQSGILSASLQIPMHINYDEVFCHSVSDGTAEASNSNANCKKILMEKITNISREESESEYLPISGSLSFTTRKDKSTVSSISDQKPIPPQRKDVKLHTRKQQSSASMNEVAKSSITSATIILNRDQNIRRHNNEPKLPASITNIGDAILRSKTADFERMSGTSLAKSRGTVTTTTATTTKRSQSGASIANLASKSTSTLRSISSSSQQLYKRQELISSANNAIKK</sequence>
<dbReference type="PANTHER" id="PTHR12635">
    <property type="entry name" value="RHO-GTPASE-ACTIVATING PROTEIN 6 FAMILY MEMBER"/>
    <property type="match status" value="1"/>
</dbReference>
<feature type="compositionally biased region" description="Polar residues" evidence="2">
    <location>
        <begin position="399"/>
        <end position="409"/>
    </location>
</feature>
<accession>A0A1B0FCX0</accession>
<dbReference type="SMART" id="SM00324">
    <property type="entry name" value="RhoGAP"/>
    <property type="match status" value="1"/>
</dbReference>
<dbReference type="Gene3D" id="1.10.555.10">
    <property type="entry name" value="Rho GTPase activation protein"/>
    <property type="match status" value="1"/>
</dbReference>
<feature type="region of interest" description="Disordered" evidence="2">
    <location>
        <begin position="594"/>
        <end position="623"/>
    </location>
</feature>
<proteinExistence type="predicted"/>
<evidence type="ECO:0000256" key="1">
    <source>
        <dbReference type="ARBA" id="ARBA00022468"/>
    </source>
</evidence>
<feature type="region of interest" description="Disordered" evidence="2">
    <location>
        <begin position="901"/>
        <end position="955"/>
    </location>
</feature>
<dbReference type="GO" id="GO:0007165">
    <property type="term" value="P:signal transduction"/>
    <property type="evidence" value="ECO:0007669"/>
    <property type="project" value="InterPro"/>
</dbReference>
<dbReference type="Pfam" id="PF00620">
    <property type="entry name" value="RhoGAP"/>
    <property type="match status" value="1"/>
</dbReference>
<dbReference type="GO" id="GO:0005096">
    <property type="term" value="F:GTPase activator activity"/>
    <property type="evidence" value="ECO:0007669"/>
    <property type="project" value="UniProtKB-KW"/>
</dbReference>
<protein>
    <recommendedName>
        <fullName evidence="3">Rho-GAP domain-containing protein</fullName>
    </recommendedName>
</protein>
<dbReference type="Proteomes" id="UP000092444">
    <property type="component" value="Unassembled WGS sequence"/>
</dbReference>
<dbReference type="PhylomeDB" id="A0A1B0FCX0"/>
<feature type="compositionally biased region" description="Low complexity" evidence="2">
    <location>
        <begin position="612"/>
        <end position="623"/>
    </location>
</feature>
<evidence type="ECO:0000313" key="4">
    <source>
        <dbReference type="EnsemblMetazoa" id="GMOY001415-PA"/>
    </source>
</evidence>
<name>A0A1B0FCX0_GLOMM</name>
<evidence type="ECO:0000313" key="5">
    <source>
        <dbReference type="Proteomes" id="UP000092444"/>
    </source>
</evidence>
<dbReference type="InterPro" id="IPR037863">
    <property type="entry name" value="RHOGAP6/36"/>
</dbReference>
<dbReference type="InterPro" id="IPR008936">
    <property type="entry name" value="Rho_GTPase_activation_prot"/>
</dbReference>
<organism evidence="4 5">
    <name type="scientific">Glossina morsitans morsitans</name>
    <name type="common">Savannah tsetse fly</name>
    <dbReference type="NCBI Taxonomy" id="37546"/>
    <lineage>
        <taxon>Eukaryota</taxon>
        <taxon>Metazoa</taxon>
        <taxon>Ecdysozoa</taxon>
        <taxon>Arthropoda</taxon>
        <taxon>Hexapoda</taxon>
        <taxon>Insecta</taxon>
        <taxon>Pterygota</taxon>
        <taxon>Neoptera</taxon>
        <taxon>Endopterygota</taxon>
        <taxon>Diptera</taxon>
        <taxon>Brachycera</taxon>
        <taxon>Muscomorpha</taxon>
        <taxon>Hippoboscoidea</taxon>
        <taxon>Glossinidae</taxon>
        <taxon>Glossina</taxon>
    </lineage>
</organism>
<feature type="compositionally biased region" description="Low complexity" evidence="2">
    <location>
        <begin position="594"/>
        <end position="604"/>
    </location>
</feature>
<evidence type="ECO:0000259" key="3">
    <source>
        <dbReference type="PROSITE" id="PS50238"/>
    </source>
</evidence>
<feature type="compositionally biased region" description="Polar residues" evidence="2">
    <location>
        <begin position="1385"/>
        <end position="1395"/>
    </location>
</feature>
<dbReference type="SUPFAM" id="SSF48350">
    <property type="entry name" value="GTPase activation domain, GAP"/>
    <property type="match status" value="1"/>
</dbReference>
<reference evidence="4" key="1">
    <citation type="submission" date="2020-05" db="UniProtKB">
        <authorList>
            <consortium name="EnsemblMetazoa"/>
        </authorList>
    </citation>
    <scope>IDENTIFICATION</scope>
    <source>
        <strain evidence="4">Yale</strain>
    </source>
</reference>
<dbReference type="VEuPathDB" id="VectorBase:GMOY001415"/>
<keyword evidence="1" id="KW-0343">GTPase activation</keyword>
<feature type="region of interest" description="Disordered" evidence="2">
    <location>
        <begin position="1359"/>
        <end position="1395"/>
    </location>
</feature>